<evidence type="ECO:0000313" key="3">
    <source>
        <dbReference type="Proteomes" id="UP000235145"/>
    </source>
</evidence>
<comment type="caution">
    <text evidence="2">The sequence shown here is derived from an EMBL/GenBank/DDBJ whole genome shotgun (WGS) entry which is preliminary data.</text>
</comment>
<accession>A0A9R1VQC0</accession>
<dbReference type="AlphaFoldDB" id="A0A9R1VQC0"/>
<dbReference type="Pfam" id="PF14291">
    <property type="entry name" value="DUF4371"/>
    <property type="match status" value="1"/>
</dbReference>
<evidence type="ECO:0000259" key="1">
    <source>
        <dbReference type="Pfam" id="PF14291"/>
    </source>
</evidence>
<organism evidence="2 3">
    <name type="scientific">Lactuca sativa</name>
    <name type="common">Garden lettuce</name>
    <dbReference type="NCBI Taxonomy" id="4236"/>
    <lineage>
        <taxon>Eukaryota</taxon>
        <taxon>Viridiplantae</taxon>
        <taxon>Streptophyta</taxon>
        <taxon>Embryophyta</taxon>
        <taxon>Tracheophyta</taxon>
        <taxon>Spermatophyta</taxon>
        <taxon>Magnoliopsida</taxon>
        <taxon>eudicotyledons</taxon>
        <taxon>Gunneridae</taxon>
        <taxon>Pentapetalae</taxon>
        <taxon>asterids</taxon>
        <taxon>campanulids</taxon>
        <taxon>Asterales</taxon>
        <taxon>Asteraceae</taxon>
        <taxon>Cichorioideae</taxon>
        <taxon>Cichorieae</taxon>
        <taxon>Lactucinae</taxon>
        <taxon>Lactuca</taxon>
    </lineage>
</organism>
<dbReference type="Proteomes" id="UP000235145">
    <property type="component" value="Unassembled WGS sequence"/>
</dbReference>
<feature type="domain" description="DUF4371" evidence="1">
    <location>
        <begin position="2"/>
        <end position="58"/>
    </location>
</feature>
<evidence type="ECO:0000313" key="2">
    <source>
        <dbReference type="EMBL" id="KAJ0211702.1"/>
    </source>
</evidence>
<name>A0A9R1VQC0_LACSA</name>
<dbReference type="InterPro" id="IPR055298">
    <property type="entry name" value="AtLOH3-like"/>
</dbReference>
<proteinExistence type="predicted"/>
<protein>
    <recommendedName>
        <fullName evidence="1">DUF4371 domain-containing protein</fullName>
    </recommendedName>
</protein>
<gene>
    <name evidence="2" type="ORF">LSAT_V11C400185410</name>
</gene>
<sequence length="133" mass="14886">MAKETIKAIVKDMGDELFVILVYKSRDVSCKEKMALVLLFVNIQGVVKRFVVIKHVKCGLSPHRILGQGDIQSGTSLNQEVGIKRPCDTRGGSHFGSLLNVNKTCSSICKVLEDIKFNINCQDHRAEARRPRF</sequence>
<dbReference type="PANTHER" id="PTHR11697">
    <property type="entry name" value="GENERAL TRANSCRIPTION FACTOR 2-RELATED ZINC FINGER PROTEIN"/>
    <property type="match status" value="1"/>
</dbReference>
<keyword evidence="3" id="KW-1185">Reference proteome</keyword>
<dbReference type="PANTHER" id="PTHR11697:SF230">
    <property type="entry name" value="ZINC FINGER, MYM DOMAIN CONTAINING 1"/>
    <property type="match status" value="1"/>
</dbReference>
<reference evidence="2 3" key="1">
    <citation type="journal article" date="2017" name="Nat. Commun.">
        <title>Genome assembly with in vitro proximity ligation data and whole-genome triplication in lettuce.</title>
        <authorList>
            <person name="Reyes-Chin-Wo S."/>
            <person name="Wang Z."/>
            <person name="Yang X."/>
            <person name="Kozik A."/>
            <person name="Arikit S."/>
            <person name="Song C."/>
            <person name="Xia L."/>
            <person name="Froenicke L."/>
            <person name="Lavelle D.O."/>
            <person name="Truco M.J."/>
            <person name="Xia R."/>
            <person name="Zhu S."/>
            <person name="Xu C."/>
            <person name="Xu H."/>
            <person name="Xu X."/>
            <person name="Cox K."/>
            <person name="Korf I."/>
            <person name="Meyers B.C."/>
            <person name="Michelmore R.W."/>
        </authorList>
    </citation>
    <scope>NUCLEOTIDE SEQUENCE [LARGE SCALE GENOMIC DNA]</scope>
    <source>
        <strain evidence="3">cv. Salinas</strain>
        <tissue evidence="2">Seedlings</tissue>
    </source>
</reference>
<dbReference type="EMBL" id="NBSK02000004">
    <property type="protein sequence ID" value="KAJ0211702.1"/>
    <property type="molecule type" value="Genomic_DNA"/>
</dbReference>
<dbReference type="InterPro" id="IPR025398">
    <property type="entry name" value="DUF4371"/>
</dbReference>